<evidence type="ECO:0000313" key="4">
    <source>
        <dbReference type="WBParaSite" id="Gr19_v10_g1777.t1"/>
    </source>
</evidence>
<dbReference type="InterPro" id="IPR000086">
    <property type="entry name" value="NUDIX_hydrolase_dom"/>
</dbReference>
<dbReference type="GO" id="GO:0019693">
    <property type="term" value="P:ribose phosphate metabolic process"/>
    <property type="evidence" value="ECO:0007669"/>
    <property type="project" value="TreeGrafter"/>
</dbReference>
<dbReference type="GO" id="GO:0006753">
    <property type="term" value="P:nucleoside phosphate metabolic process"/>
    <property type="evidence" value="ECO:0007669"/>
    <property type="project" value="TreeGrafter"/>
</dbReference>
<organism evidence="3 4">
    <name type="scientific">Globodera rostochiensis</name>
    <name type="common">Golden nematode worm</name>
    <name type="synonym">Heterodera rostochiensis</name>
    <dbReference type="NCBI Taxonomy" id="31243"/>
    <lineage>
        <taxon>Eukaryota</taxon>
        <taxon>Metazoa</taxon>
        <taxon>Ecdysozoa</taxon>
        <taxon>Nematoda</taxon>
        <taxon>Chromadorea</taxon>
        <taxon>Rhabditida</taxon>
        <taxon>Tylenchina</taxon>
        <taxon>Tylenchomorpha</taxon>
        <taxon>Tylenchoidea</taxon>
        <taxon>Heteroderidae</taxon>
        <taxon>Heteroderinae</taxon>
        <taxon>Globodera</taxon>
    </lineage>
</organism>
<evidence type="ECO:0000313" key="3">
    <source>
        <dbReference type="Proteomes" id="UP000887572"/>
    </source>
</evidence>
<keyword evidence="3" id="KW-1185">Reference proteome</keyword>
<evidence type="ECO:0000259" key="2">
    <source>
        <dbReference type="PROSITE" id="PS51462"/>
    </source>
</evidence>
<dbReference type="WBParaSite" id="Gr19_v10_g1777.t1">
    <property type="protein sequence ID" value="Gr19_v10_g1777.t1"/>
    <property type="gene ID" value="Gr19_v10_g1777"/>
</dbReference>
<dbReference type="Gene3D" id="3.90.79.10">
    <property type="entry name" value="Nucleoside Triphosphate Pyrophosphohydrolase"/>
    <property type="match status" value="1"/>
</dbReference>
<evidence type="ECO:0000256" key="1">
    <source>
        <dbReference type="ARBA" id="ARBA00022801"/>
    </source>
</evidence>
<dbReference type="SUPFAM" id="SSF55811">
    <property type="entry name" value="Nudix"/>
    <property type="match status" value="1"/>
</dbReference>
<protein>
    <submittedName>
        <fullName evidence="4">Nudix hydrolase domain-containing protein</fullName>
    </submittedName>
</protein>
<name>A0A914HJJ5_GLORO</name>
<dbReference type="Proteomes" id="UP000887572">
    <property type="component" value="Unplaced"/>
</dbReference>
<proteinExistence type="predicted"/>
<accession>A0A914HJJ5</accession>
<dbReference type="PANTHER" id="PTHR11839">
    <property type="entry name" value="UDP/ADP-SUGAR PYROPHOSPHATASE"/>
    <property type="match status" value="1"/>
</dbReference>
<dbReference type="PROSITE" id="PS51462">
    <property type="entry name" value="NUDIX"/>
    <property type="match status" value="1"/>
</dbReference>
<reference evidence="4" key="1">
    <citation type="submission" date="2022-11" db="UniProtKB">
        <authorList>
            <consortium name="WormBaseParasite"/>
        </authorList>
    </citation>
    <scope>IDENTIFICATION</scope>
</reference>
<dbReference type="AlphaFoldDB" id="A0A914HJJ5"/>
<dbReference type="PANTHER" id="PTHR11839:SF15">
    <property type="entry name" value="URIDINE DIPHOSPHATE GLUCOSE PYROPHOSPHATASE NUDT14"/>
    <property type="match status" value="1"/>
</dbReference>
<feature type="domain" description="Nudix hydrolase" evidence="2">
    <location>
        <begin position="66"/>
        <end position="231"/>
    </location>
</feature>
<keyword evidence="1" id="KW-0378">Hydrolase</keyword>
<dbReference type="InterPro" id="IPR015797">
    <property type="entry name" value="NUDIX_hydrolase-like_dom_sf"/>
</dbReference>
<dbReference type="GO" id="GO:0008768">
    <property type="term" value="F:UDP-sugar diphosphatase activity"/>
    <property type="evidence" value="ECO:0007669"/>
    <property type="project" value="TreeGrafter"/>
</dbReference>
<sequence length="249" mass="28043">MEEQQTDEMLSHKSVASSPIADVKEGSEERISNVKFEEAMAGSKYFKPFRMRFRRRGMDMCWELALGGQSVAAVLYHTERKQLLFVKQFRPGHFITTVRALPENEGKAFDDIRWESYPIQRGLTVELCAGGVDEPGKSPLYHIQKEILEECGYRLPESSIRPIHSYVKSVALAGSFQHMFYAELDESMRDPSGGGGLVAEGEIIQNVFMNIDETKAMIGRGSSPISLIMGFNWWMLNAQQGHLGAKENS</sequence>